<dbReference type="PANTHER" id="PTHR10201:SF314">
    <property type="entry name" value="PEPTIDASE M10A AND M12B MATRIXIN AND ADAMALYSIN"/>
    <property type="match status" value="1"/>
</dbReference>
<keyword evidence="1" id="KW-0645">Protease</keyword>
<reference evidence="7" key="2">
    <citation type="journal article" date="2021" name="PeerJ">
        <title>Extensive microbial diversity within the chicken gut microbiome revealed by metagenomics and culture.</title>
        <authorList>
            <person name="Gilroy R."/>
            <person name="Ravi A."/>
            <person name="Getino M."/>
            <person name="Pursley I."/>
            <person name="Horton D.L."/>
            <person name="Alikhan N.F."/>
            <person name="Baker D."/>
            <person name="Gharbi K."/>
            <person name="Hall N."/>
            <person name="Watson M."/>
            <person name="Adriaenssens E.M."/>
            <person name="Foster-Nyarko E."/>
            <person name="Jarju S."/>
            <person name="Secka A."/>
            <person name="Antonio M."/>
            <person name="Oren A."/>
            <person name="Chaudhuri R.R."/>
            <person name="La Ragione R."/>
            <person name="Hildebrand F."/>
            <person name="Pallen M.J."/>
        </authorList>
    </citation>
    <scope>NUCLEOTIDE SEQUENCE</scope>
    <source>
        <strain evidence="7">10192</strain>
    </source>
</reference>
<dbReference type="GO" id="GO:0006508">
    <property type="term" value="P:proteolysis"/>
    <property type="evidence" value="ECO:0007669"/>
    <property type="project" value="UniProtKB-KW"/>
</dbReference>
<gene>
    <name evidence="7" type="ORF">IAC76_03460</name>
</gene>
<dbReference type="Gene3D" id="3.40.390.10">
    <property type="entry name" value="Collagenase (Catalytic Domain)"/>
    <property type="match status" value="1"/>
</dbReference>
<evidence type="ECO:0000256" key="5">
    <source>
        <dbReference type="PROSITE-ProRule" id="PRU00339"/>
    </source>
</evidence>
<dbReference type="AlphaFoldDB" id="A0A9D9DQN3"/>
<proteinExistence type="predicted"/>
<dbReference type="InterPro" id="IPR024079">
    <property type="entry name" value="MetalloPept_cat_dom_sf"/>
</dbReference>
<dbReference type="Proteomes" id="UP000823632">
    <property type="component" value="Unassembled WGS sequence"/>
</dbReference>
<evidence type="ECO:0000256" key="1">
    <source>
        <dbReference type="ARBA" id="ARBA00022670"/>
    </source>
</evidence>
<name>A0A9D9DQN3_9BACT</name>
<dbReference type="GO" id="GO:0008270">
    <property type="term" value="F:zinc ion binding"/>
    <property type="evidence" value="ECO:0007669"/>
    <property type="project" value="InterPro"/>
</dbReference>
<dbReference type="PANTHER" id="PTHR10201">
    <property type="entry name" value="MATRIX METALLOPROTEINASE"/>
    <property type="match status" value="1"/>
</dbReference>
<dbReference type="GO" id="GO:0004222">
    <property type="term" value="F:metalloendopeptidase activity"/>
    <property type="evidence" value="ECO:0007669"/>
    <property type="project" value="InterPro"/>
</dbReference>
<evidence type="ECO:0000259" key="6">
    <source>
        <dbReference type="SMART" id="SM00235"/>
    </source>
</evidence>
<dbReference type="SUPFAM" id="SSF55486">
    <property type="entry name" value="Metalloproteases ('zincins'), catalytic domain"/>
    <property type="match status" value="1"/>
</dbReference>
<keyword evidence="5" id="KW-0802">TPR repeat</keyword>
<evidence type="ECO:0000256" key="4">
    <source>
        <dbReference type="ARBA" id="ARBA00022833"/>
    </source>
</evidence>
<dbReference type="SUPFAM" id="SSF48452">
    <property type="entry name" value="TPR-like"/>
    <property type="match status" value="1"/>
</dbReference>
<evidence type="ECO:0000256" key="3">
    <source>
        <dbReference type="ARBA" id="ARBA00022801"/>
    </source>
</evidence>
<sequence>PTVKIQREVFELAESKIDDRAKFHAKQLIYSWNTQIGTNYGINYIEQAPYDSNILRWNSSTFPLKIAVEFPKSDNVPSYYNDEISKAFNQWETSTGFLKFEQVENSRKADIVVKFLPLPKNNCDSKGCKYVVAYTVPTIQNRQLKKMTITLYDKDAYGNYFSDKELYNTILHEIGHALGIMGHSYSSEDLMYMSSENNQNNIFTRFRSDFQYISAKDINTIRLLYNMTPTITNTPLNKIDTEGLIYSPVVLGGMEKISKQKIQEAKLYIKKAPNLPNGYIDLGTAYSDAGNVNAAIKNFKKALELSTTQNEEYIIYFNIAVTYLNNNRPSKALEYAVLARDINNSGEIQELISNIKHSMETKQKPFKDKMINN</sequence>
<dbReference type="GO" id="GO:0031012">
    <property type="term" value="C:extracellular matrix"/>
    <property type="evidence" value="ECO:0007669"/>
    <property type="project" value="InterPro"/>
</dbReference>
<dbReference type="Gene3D" id="1.25.40.10">
    <property type="entry name" value="Tetratricopeptide repeat domain"/>
    <property type="match status" value="1"/>
</dbReference>
<evidence type="ECO:0000313" key="8">
    <source>
        <dbReference type="Proteomes" id="UP000823632"/>
    </source>
</evidence>
<feature type="non-terminal residue" evidence="7">
    <location>
        <position position="1"/>
    </location>
</feature>
<comment type="caution">
    <text evidence="7">The sequence shown here is derived from an EMBL/GenBank/DDBJ whole genome shotgun (WGS) entry which is preliminary data.</text>
</comment>
<keyword evidence="7" id="KW-0482">Metalloprotease</keyword>
<evidence type="ECO:0000256" key="2">
    <source>
        <dbReference type="ARBA" id="ARBA00022723"/>
    </source>
</evidence>
<dbReference type="InterPro" id="IPR019734">
    <property type="entry name" value="TPR_rpt"/>
</dbReference>
<feature type="repeat" description="TPR" evidence="5">
    <location>
        <begin position="276"/>
        <end position="309"/>
    </location>
</feature>
<dbReference type="InterPro" id="IPR006026">
    <property type="entry name" value="Peptidase_Metallo"/>
</dbReference>
<protein>
    <submittedName>
        <fullName evidence="7">Matrixin family metalloprotease</fullName>
    </submittedName>
</protein>
<dbReference type="SMART" id="SM00028">
    <property type="entry name" value="TPR"/>
    <property type="match status" value="2"/>
</dbReference>
<dbReference type="Pfam" id="PF13181">
    <property type="entry name" value="TPR_8"/>
    <property type="match status" value="1"/>
</dbReference>
<organism evidence="7 8">
    <name type="scientific">Candidatus Scatousia excrementipullorum</name>
    <dbReference type="NCBI Taxonomy" id="2840936"/>
    <lineage>
        <taxon>Bacteria</taxon>
        <taxon>Candidatus Scatousia</taxon>
    </lineage>
</organism>
<dbReference type="PROSITE" id="PS50005">
    <property type="entry name" value="TPR"/>
    <property type="match status" value="1"/>
</dbReference>
<feature type="domain" description="Peptidase metallopeptidase" evidence="6">
    <location>
        <begin position="53"/>
        <end position="212"/>
    </location>
</feature>
<keyword evidence="4" id="KW-0862">Zinc</keyword>
<dbReference type="EMBL" id="JADIND010000076">
    <property type="protein sequence ID" value="MBO8430420.1"/>
    <property type="molecule type" value="Genomic_DNA"/>
</dbReference>
<dbReference type="SMART" id="SM00235">
    <property type="entry name" value="ZnMc"/>
    <property type="match status" value="1"/>
</dbReference>
<accession>A0A9D9DQN3</accession>
<reference evidence="7" key="1">
    <citation type="submission" date="2020-10" db="EMBL/GenBank/DDBJ databases">
        <authorList>
            <person name="Gilroy R."/>
        </authorList>
    </citation>
    <scope>NUCLEOTIDE SEQUENCE</scope>
    <source>
        <strain evidence="7">10192</strain>
    </source>
</reference>
<keyword evidence="2" id="KW-0479">Metal-binding</keyword>
<dbReference type="InterPro" id="IPR001818">
    <property type="entry name" value="Pept_M10_metallopeptidase"/>
</dbReference>
<dbReference type="InterPro" id="IPR011990">
    <property type="entry name" value="TPR-like_helical_dom_sf"/>
</dbReference>
<dbReference type="Pfam" id="PF00413">
    <property type="entry name" value="Peptidase_M10"/>
    <property type="match status" value="1"/>
</dbReference>
<keyword evidence="3" id="KW-0378">Hydrolase</keyword>
<evidence type="ECO:0000313" key="7">
    <source>
        <dbReference type="EMBL" id="MBO8430420.1"/>
    </source>
</evidence>